<dbReference type="PANTHER" id="PTHR44835">
    <property type="entry name" value="UDP-N-ACETYLGLUCOSAMINE--PEPTIDE N-ACETYLGLUCOSAMINYLTRANSFERASE SPINDLY-RELATED"/>
    <property type="match status" value="1"/>
</dbReference>
<dbReference type="Proteomes" id="UP001642484">
    <property type="component" value="Unassembled WGS sequence"/>
</dbReference>
<keyword evidence="16" id="KW-1185">Reference proteome</keyword>
<evidence type="ECO:0000256" key="9">
    <source>
        <dbReference type="ARBA" id="ARBA00022803"/>
    </source>
</evidence>
<dbReference type="Pfam" id="PF13844">
    <property type="entry name" value="Glyco_transf_41"/>
    <property type="match status" value="2"/>
</dbReference>
<evidence type="ECO:0000256" key="12">
    <source>
        <dbReference type="PROSITE-ProRule" id="PRU00339"/>
    </source>
</evidence>
<dbReference type="Gene3D" id="3.40.50.2000">
    <property type="entry name" value="Glycogen Phosphorylase B"/>
    <property type="match status" value="1"/>
</dbReference>
<feature type="repeat" description="TPR" evidence="12">
    <location>
        <begin position="281"/>
        <end position="314"/>
    </location>
</feature>
<comment type="caution">
    <text evidence="15">The sequence shown here is derived from an EMBL/GenBank/DDBJ whole genome shotgun (WGS) entry which is preliminary data.</text>
</comment>
<evidence type="ECO:0000256" key="7">
    <source>
        <dbReference type="ARBA" id="ARBA00022679"/>
    </source>
</evidence>
<evidence type="ECO:0000256" key="4">
    <source>
        <dbReference type="ARBA" id="ARBA00011970"/>
    </source>
</evidence>
<dbReference type="InterPro" id="IPR019734">
    <property type="entry name" value="TPR_rpt"/>
</dbReference>
<reference evidence="15 16" key="1">
    <citation type="submission" date="2024-02" db="EMBL/GenBank/DDBJ databases">
        <authorList>
            <person name="Chen Y."/>
            <person name="Shah S."/>
            <person name="Dougan E. K."/>
            <person name="Thang M."/>
            <person name="Chan C."/>
        </authorList>
    </citation>
    <scope>NUCLEOTIDE SEQUENCE [LARGE SCALE GENOMIC DNA]</scope>
</reference>
<feature type="repeat" description="TPR" evidence="12">
    <location>
        <begin position="213"/>
        <end position="246"/>
    </location>
</feature>
<evidence type="ECO:0000256" key="11">
    <source>
        <dbReference type="ARBA" id="ARBA00023242"/>
    </source>
</evidence>
<sequence length="882" mass="97193">MSCGPQGKRSEVDESVENEAKLGLADCGLEVELSCQVSTLLDMAARLKATGDWRGAAEKYFDVLSLDPENLPSHQNLGSLYLAAGDFAKALEYSEKAYKLDPRSTEAMGNIGAVCRQQGNFQAAADWYRAVLRLNPNCETTPVNLAVSLINHGLQIKASDPKGAIRCYREALVHCPSNANAYYNLGVSYAEMHKYDKALINYQLTVHFDPRCAEAYNNMGVIFKEQENLEKALKYYHLAIQCNPRFAQTLNNLGVAYTTSGRLTEALEYLSRAVSVAPNYAEAYNNLGWLFWDHGDLAQALRMYERCIELSPTSKNPSQNRLLALNYLHGVSSELVFQAHSAWAERFCREVGSPHTSWPNSKVPQRQLRLGYISPDFFHHSVSFFVHALLEHANTEQFEIFIYSNATREDDKTEVFKSLVPAHRWRKVVGMSAVDASELIRADQIDILVELAGHTANNRLDVIALKPAPVQITYIGYNNTTGLGAIDYRLVDEIVDPLDTTQPFSEELVRVPGCFLCYTPPTAIPDVQELPALRNGFVTFGSFSCLAKVGDPVVALWARCLHEVPNSRLLVKNKGFYSPDVQATFIAKFKAFGIPEQRLKLMSLAPTSYEHLNIYNEVDIALDTFPYSNTTTTCESLLMGVPAVTLVGNTHGSRVCYSLLSAIGIGEFAAHSQEAYVTKVKGLCSNLQTLALLRKNMRQIMLSSQLCDGPGFVRDKYEHILREKWIAYCDGRTPSQQVFAGSTTPEPLAPRPFAPPLQPGQPLVQSPAGSTAAPQAIISTSQPMLGSTVVLPMMAATAAMPPQQLAFCATGTPVLQQAVMTGVNGVITHDASPMSPISLRSTAWPVAQPTVFTTNCSPLLVAGESNNRRKQRNNRLHPGRRA</sequence>
<organism evidence="15 16">
    <name type="scientific">Durusdinium trenchii</name>
    <dbReference type="NCBI Taxonomy" id="1381693"/>
    <lineage>
        <taxon>Eukaryota</taxon>
        <taxon>Sar</taxon>
        <taxon>Alveolata</taxon>
        <taxon>Dinophyceae</taxon>
        <taxon>Suessiales</taxon>
        <taxon>Symbiodiniaceae</taxon>
        <taxon>Durusdinium</taxon>
    </lineage>
</organism>
<dbReference type="Gene3D" id="1.25.40.10">
    <property type="entry name" value="Tetratricopeptide repeat domain"/>
    <property type="match status" value="2"/>
</dbReference>
<evidence type="ECO:0000256" key="1">
    <source>
        <dbReference type="ARBA" id="ARBA00004123"/>
    </source>
</evidence>
<keyword evidence="6" id="KW-0328">Glycosyltransferase</keyword>
<evidence type="ECO:0000313" key="16">
    <source>
        <dbReference type="Proteomes" id="UP001642484"/>
    </source>
</evidence>
<evidence type="ECO:0000259" key="14">
    <source>
        <dbReference type="Pfam" id="PF13844"/>
    </source>
</evidence>
<dbReference type="InterPro" id="IPR011990">
    <property type="entry name" value="TPR-like_helical_dom_sf"/>
</dbReference>
<feature type="domain" description="O-GlcNAc transferase C-terminal" evidence="14">
    <location>
        <begin position="361"/>
        <end position="516"/>
    </location>
</feature>
<evidence type="ECO:0000256" key="5">
    <source>
        <dbReference type="ARBA" id="ARBA00019143"/>
    </source>
</evidence>
<feature type="repeat" description="TPR" evidence="12">
    <location>
        <begin position="105"/>
        <end position="138"/>
    </location>
</feature>
<name>A0ABP0NTJ0_9DINO</name>
<evidence type="ECO:0000256" key="6">
    <source>
        <dbReference type="ARBA" id="ARBA00022676"/>
    </source>
</evidence>
<comment type="similarity">
    <text evidence="3">Belongs to the glycosyltransferase 41 family. O-GlcNAc transferase subfamily.</text>
</comment>
<keyword evidence="8" id="KW-0677">Repeat</keyword>
<dbReference type="SMART" id="SM00671">
    <property type="entry name" value="SEL1"/>
    <property type="match status" value="5"/>
</dbReference>
<dbReference type="Pfam" id="PF13424">
    <property type="entry name" value="TPR_12"/>
    <property type="match status" value="1"/>
</dbReference>
<dbReference type="InterPro" id="IPR051939">
    <property type="entry name" value="Glycosyltr_41/O-GlcNAc_trsf"/>
</dbReference>
<evidence type="ECO:0000256" key="13">
    <source>
        <dbReference type="SAM" id="MobiDB-lite"/>
    </source>
</evidence>
<dbReference type="InterPro" id="IPR029489">
    <property type="entry name" value="OGT/SEC/SPY_C"/>
</dbReference>
<keyword evidence="10" id="KW-0939">Gibberellin signaling pathway</keyword>
<dbReference type="PROSITE" id="PS50005">
    <property type="entry name" value="TPR"/>
    <property type="match status" value="6"/>
</dbReference>
<feature type="repeat" description="TPR" evidence="12">
    <location>
        <begin position="247"/>
        <end position="280"/>
    </location>
</feature>
<dbReference type="SUPFAM" id="SSF48452">
    <property type="entry name" value="TPR-like"/>
    <property type="match status" value="2"/>
</dbReference>
<dbReference type="Pfam" id="PF00515">
    <property type="entry name" value="TPR_1"/>
    <property type="match status" value="1"/>
</dbReference>
<comment type="pathway">
    <text evidence="2">Protein modification; protein glycosylation.</text>
</comment>
<accession>A0ABP0NTJ0</accession>
<evidence type="ECO:0000256" key="8">
    <source>
        <dbReference type="ARBA" id="ARBA00022737"/>
    </source>
</evidence>
<evidence type="ECO:0000256" key="10">
    <source>
        <dbReference type="ARBA" id="ARBA00022941"/>
    </source>
</evidence>
<dbReference type="PROSITE" id="PS50293">
    <property type="entry name" value="TPR_REGION"/>
    <property type="match status" value="5"/>
</dbReference>
<feature type="compositionally biased region" description="Basic residues" evidence="13">
    <location>
        <begin position="868"/>
        <end position="882"/>
    </location>
</feature>
<proteinExistence type="inferred from homology"/>
<keyword evidence="7" id="KW-0808">Transferase</keyword>
<feature type="repeat" description="TPR" evidence="12">
    <location>
        <begin position="71"/>
        <end position="104"/>
    </location>
</feature>
<feature type="repeat" description="TPR" evidence="12">
    <location>
        <begin position="179"/>
        <end position="212"/>
    </location>
</feature>
<feature type="region of interest" description="Disordered" evidence="13">
    <location>
        <begin position="863"/>
        <end position="882"/>
    </location>
</feature>
<dbReference type="EMBL" id="CAXAMN010022073">
    <property type="protein sequence ID" value="CAK9066124.1"/>
    <property type="molecule type" value="Genomic_DNA"/>
</dbReference>
<dbReference type="Gene3D" id="3.40.50.11380">
    <property type="match status" value="1"/>
</dbReference>
<evidence type="ECO:0000256" key="2">
    <source>
        <dbReference type="ARBA" id="ARBA00004922"/>
    </source>
</evidence>
<dbReference type="Pfam" id="PF13414">
    <property type="entry name" value="TPR_11"/>
    <property type="match status" value="1"/>
</dbReference>
<dbReference type="PANTHER" id="PTHR44835:SF1">
    <property type="entry name" value="PROTEIN O-GLCNAC TRANSFERASE"/>
    <property type="match status" value="1"/>
</dbReference>
<evidence type="ECO:0000313" key="15">
    <source>
        <dbReference type="EMBL" id="CAK9066124.1"/>
    </source>
</evidence>
<keyword evidence="9 12" id="KW-0802">TPR repeat</keyword>
<dbReference type="Pfam" id="PF13432">
    <property type="entry name" value="TPR_16"/>
    <property type="match status" value="1"/>
</dbReference>
<gene>
    <name evidence="15" type="ORF">CCMP2556_LOCUS32470</name>
</gene>
<keyword evidence="11" id="KW-0539">Nucleus</keyword>
<feature type="domain" description="O-GlcNAc transferase C-terminal" evidence="14">
    <location>
        <begin position="533"/>
        <end position="708"/>
    </location>
</feature>
<dbReference type="InterPro" id="IPR006597">
    <property type="entry name" value="Sel1-like"/>
</dbReference>
<comment type="subcellular location">
    <subcellularLocation>
        <location evidence="1">Nucleus</location>
    </subcellularLocation>
</comment>
<dbReference type="SMART" id="SM00028">
    <property type="entry name" value="TPR"/>
    <property type="match status" value="8"/>
</dbReference>
<dbReference type="EC" id="2.4.1.255" evidence="4"/>
<protein>
    <recommendedName>
        <fullName evidence="5">Probable UDP-N-acetylglucosamine--peptide N-acetylglucosaminyltransferase SPINDLY</fullName>
        <ecNumber evidence="4">2.4.1.255</ecNumber>
    </recommendedName>
</protein>
<evidence type="ECO:0000256" key="3">
    <source>
        <dbReference type="ARBA" id="ARBA00005386"/>
    </source>
</evidence>